<evidence type="ECO:0000313" key="1">
    <source>
        <dbReference type="EMBL" id="TXG53477.1"/>
    </source>
</evidence>
<dbReference type="Proteomes" id="UP000323000">
    <property type="component" value="Chromosome 10"/>
</dbReference>
<dbReference type="AlphaFoldDB" id="A0A5C7H926"/>
<name>A0A5C7H926_9ROSI</name>
<accession>A0A5C7H926</accession>
<dbReference type="EMBL" id="VAHF01000010">
    <property type="protein sequence ID" value="TXG53477.1"/>
    <property type="molecule type" value="Genomic_DNA"/>
</dbReference>
<protein>
    <submittedName>
        <fullName evidence="1">Uncharacterized protein</fullName>
    </submittedName>
</protein>
<sequence>MFLRWRILGGADGDPLVVVFGGQGQNGSHFEPKPVLPPPIKAFLGFESEWYCCRELILSWKDFGAEKKMKLRKMERTLILTRRGSLLPEQVYRNT</sequence>
<organism evidence="1 2">
    <name type="scientific">Acer yangbiense</name>
    <dbReference type="NCBI Taxonomy" id="1000413"/>
    <lineage>
        <taxon>Eukaryota</taxon>
        <taxon>Viridiplantae</taxon>
        <taxon>Streptophyta</taxon>
        <taxon>Embryophyta</taxon>
        <taxon>Tracheophyta</taxon>
        <taxon>Spermatophyta</taxon>
        <taxon>Magnoliopsida</taxon>
        <taxon>eudicotyledons</taxon>
        <taxon>Gunneridae</taxon>
        <taxon>Pentapetalae</taxon>
        <taxon>rosids</taxon>
        <taxon>malvids</taxon>
        <taxon>Sapindales</taxon>
        <taxon>Sapindaceae</taxon>
        <taxon>Hippocastanoideae</taxon>
        <taxon>Acereae</taxon>
        <taxon>Acer</taxon>
    </lineage>
</organism>
<reference evidence="2" key="1">
    <citation type="journal article" date="2019" name="Gigascience">
        <title>De novo genome assembly of the endangered Acer yangbiense, a plant species with extremely small populations endemic to Yunnan Province, China.</title>
        <authorList>
            <person name="Yang J."/>
            <person name="Wariss H.M."/>
            <person name="Tao L."/>
            <person name="Zhang R."/>
            <person name="Yun Q."/>
            <person name="Hollingsworth P."/>
            <person name="Dao Z."/>
            <person name="Luo G."/>
            <person name="Guo H."/>
            <person name="Ma Y."/>
            <person name="Sun W."/>
        </authorList>
    </citation>
    <scope>NUCLEOTIDE SEQUENCE [LARGE SCALE GENOMIC DNA]</scope>
    <source>
        <strain evidence="2">cv. Malutang</strain>
    </source>
</reference>
<comment type="caution">
    <text evidence="1">The sequence shown here is derived from an EMBL/GenBank/DDBJ whole genome shotgun (WGS) entry which is preliminary data.</text>
</comment>
<evidence type="ECO:0000313" key="2">
    <source>
        <dbReference type="Proteomes" id="UP000323000"/>
    </source>
</evidence>
<proteinExistence type="predicted"/>
<keyword evidence="2" id="KW-1185">Reference proteome</keyword>
<gene>
    <name evidence="1" type="ORF">EZV62_022646</name>
</gene>